<gene>
    <name evidence="1" type="ORF">DCBHLPFO_00102</name>
</gene>
<evidence type="ECO:0000313" key="1">
    <source>
        <dbReference type="EMBL" id="MDI3349329.1"/>
    </source>
</evidence>
<name>A0AA43U2K4_MYCAR</name>
<evidence type="ECO:0000313" key="2">
    <source>
        <dbReference type="Proteomes" id="UP001162175"/>
    </source>
</evidence>
<comment type="caution">
    <text evidence="1">The sequence shown here is derived from an EMBL/GenBank/DDBJ whole genome shotgun (WGS) entry which is preliminary data.</text>
</comment>
<dbReference type="InterPro" id="IPR036621">
    <property type="entry name" value="Anticodon-bd_dom_sf"/>
</dbReference>
<dbReference type="Gene3D" id="3.30.110.30">
    <property type="entry name" value="C-terminal domain of ProRS"/>
    <property type="match status" value="1"/>
</dbReference>
<dbReference type="Gene3D" id="3.40.50.800">
    <property type="entry name" value="Anticodon-binding domain"/>
    <property type="match status" value="1"/>
</dbReference>
<dbReference type="SUPFAM" id="SSF52954">
    <property type="entry name" value="Class II aaRS ABD-related"/>
    <property type="match status" value="1"/>
</dbReference>
<dbReference type="Proteomes" id="UP001162175">
    <property type="component" value="Unassembled WGS sequence"/>
</dbReference>
<dbReference type="InterPro" id="IPR017449">
    <property type="entry name" value="Pro-tRNA_synth_II"/>
</dbReference>
<sequence length="100" mass="11587">MNENKVVLVRRDTLEKILVSIDEVTYKVKELLNDIQINLLNEAKSRLQNNIKIASNYEEFKSFIEKGHLVLTKFDGNGEDEDKIKEETGLQLIVFHSILI</sequence>
<dbReference type="GO" id="GO:0005524">
    <property type="term" value="F:ATP binding"/>
    <property type="evidence" value="ECO:0007669"/>
    <property type="project" value="InterPro"/>
</dbReference>
<dbReference type="EMBL" id="JAPFAR010000001">
    <property type="protein sequence ID" value="MDI3349329.1"/>
    <property type="molecule type" value="Genomic_DNA"/>
</dbReference>
<organism evidence="1 2">
    <name type="scientific">Mycoplasmopsis arginini</name>
    <name type="common">Mycoplasma arginini</name>
    <dbReference type="NCBI Taxonomy" id="2094"/>
    <lineage>
        <taxon>Bacteria</taxon>
        <taxon>Bacillati</taxon>
        <taxon>Mycoplasmatota</taxon>
        <taxon>Mycoplasmoidales</taxon>
        <taxon>Metamycoplasmataceae</taxon>
        <taxon>Mycoplasmopsis</taxon>
    </lineage>
</organism>
<dbReference type="PANTHER" id="PTHR43382:SF3">
    <property type="entry name" value="PROLINE--TRNA LIGASE, CHLOROPLASTIC_MITOCHONDRIAL"/>
    <property type="match status" value="1"/>
</dbReference>
<dbReference type="GO" id="GO:0006433">
    <property type="term" value="P:prolyl-tRNA aminoacylation"/>
    <property type="evidence" value="ECO:0007669"/>
    <property type="project" value="InterPro"/>
</dbReference>
<dbReference type="EC" id="6.1.1.15" evidence="1"/>
<accession>A0AA43U2K4</accession>
<dbReference type="AlphaFoldDB" id="A0AA43U2K4"/>
<dbReference type="PANTHER" id="PTHR43382">
    <property type="entry name" value="PROLYL-TRNA SYNTHETASE"/>
    <property type="match status" value="1"/>
</dbReference>
<dbReference type="GO" id="GO:0004827">
    <property type="term" value="F:proline-tRNA ligase activity"/>
    <property type="evidence" value="ECO:0007669"/>
    <property type="project" value="UniProtKB-EC"/>
</dbReference>
<protein>
    <submittedName>
        <fullName evidence="1">Proline--tRNA ligase</fullName>
        <ecNumber evidence="1">6.1.1.15</ecNumber>
    </submittedName>
</protein>
<dbReference type="SUPFAM" id="SSF64586">
    <property type="entry name" value="C-terminal domain of ProRS"/>
    <property type="match status" value="1"/>
</dbReference>
<dbReference type="GO" id="GO:0005737">
    <property type="term" value="C:cytoplasm"/>
    <property type="evidence" value="ECO:0007669"/>
    <property type="project" value="InterPro"/>
</dbReference>
<reference evidence="1" key="1">
    <citation type="submission" date="2022-11" db="EMBL/GenBank/DDBJ databases">
        <title>Draft genome of Mycoplasma arginini isolated from fly.</title>
        <authorList>
            <person name="Severgnini M."/>
            <person name="Gioia G."/>
            <person name="Cremonesi P."/>
            <person name="Moroni P."/>
            <person name="Addis M.F."/>
            <person name="Castiglioni B."/>
        </authorList>
    </citation>
    <scope>NUCLEOTIDE SEQUENCE</scope>
    <source>
        <strain evidence="1">QMP CG1-1632</strain>
    </source>
</reference>
<keyword evidence="1" id="KW-0436">Ligase</keyword>
<dbReference type="GO" id="GO:0017101">
    <property type="term" value="C:aminoacyl-tRNA synthetase multienzyme complex"/>
    <property type="evidence" value="ECO:0007669"/>
    <property type="project" value="TreeGrafter"/>
</dbReference>
<dbReference type="InterPro" id="IPR004499">
    <property type="entry name" value="Pro-tRNA-ligase_IIa_arc-type"/>
</dbReference>
<proteinExistence type="predicted"/>